<protein>
    <submittedName>
        <fullName evidence="2">Uncharacterized protein</fullName>
    </submittedName>
</protein>
<reference evidence="2 3" key="1">
    <citation type="journal article" date="2014" name="PLoS Genet.">
        <title>Phylogenetically driven sequencing of extremely halophilic archaea reveals strategies for static and dynamic osmo-response.</title>
        <authorList>
            <person name="Becker E.A."/>
            <person name="Seitzer P.M."/>
            <person name="Tritt A."/>
            <person name="Larsen D."/>
            <person name="Krusor M."/>
            <person name="Yao A.I."/>
            <person name="Wu D."/>
            <person name="Madern D."/>
            <person name="Eisen J.A."/>
            <person name="Darling A.E."/>
            <person name="Facciotti M.T."/>
        </authorList>
    </citation>
    <scope>NUCLEOTIDE SEQUENCE [LARGE SCALE GENOMIC DNA]</scope>
    <source>
        <strain evidence="2 3">JCM 13552</strain>
    </source>
</reference>
<evidence type="ECO:0000313" key="2">
    <source>
        <dbReference type="EMBL" id="EMA52947.1"/>
    </source>
</evidence>
<evidence type="ECO:0000313" key="3">
    <source>
        <dbReference type="Proteomes" id="UP000011680"/>
    </source>
</evidence>
<proteinExistence type="predicted"/>
<name>M0N4U3_9EURY</name>
<dbReference type="STRING" id="1227457.C451_11020"/>
<feature type="transmembrane region" description="Helical" evidence="1">
    <location>
        <begin position="7"/>
        <end position="26"/>
    </location>
</feature>
<keyword evidence="3" id="KW-1185">Reference proteome</keyword>
<feature type="transmembrane region" description="Helical" evidence="1">
    <location>
        <begin position="38"/>
        <end position="56"/>
    </location>
</feature>
<evidence type="ECO:0000256" key="1">
    <source>
        <dbReference type="SAM" id="Phobius"/>
    </source>
</evidence>
<dbReference type="OrthoDB" id="304630at2157"/>
<dbReference type="RefSeq" id="WP_007740451.1">
    <property type="nucleotide sequence ID" value="NZ_AOMF01000155.1"/>
</dbReference>
<keyword evidence="1" id="KW-1133">Transmembrane helix</keyword>
<accession>M0N4U3</accession>
<organism evidence="2 3">
    <name type="scientific">Halococcus thailandensis JCM 13552</name>
    <dbReference type="NCBI Taxonomy" id="1227457"/>
    <lineage>
        <taxon>Archaea</taxon>
        <taxon>Methanobacteriati</taxon>
        <taxon>Methanobacteriota</taxon>
        <taxon>Stenosarchaea group</taxon>
        <taxon>Halobacteria</taxon>
        <taxon>Halobacteriales</taxon>
        <taxon>Halococcaceae</taxon>
        <taxon>Halococcus</taxon>
    </lineage>
</organism>
<keyword evidence="1" id="KW-0812">Transmembrane</keyword>
<comment type="caution">
    <text evidence="2">The sequence shown here is derived from an EMBL/GenBank/DDBJ whole genome shotgun (WGS) entry which is preliminary data.</text>
</comment>
<sequence length="68" mass="7215">MSIDERVLFAVVLAIGVVLPGGANYALSSLGFETAGTAVWALGYLGVALFVWYRWIRPLDFGAHGDGS</sequence>
<keyword evidence="1" id="KW-0472">Membrane</keyword>
<dbReference type="InterPro" id="IPR058309">
    <property type="entry name" value="DUF7996"/>
</dbReference>
<dbReference type="EMBL" id="AOMF01000155">
    <property type="protein sequence ID" value="EMA52947.1"/>
    <property type="molecule type" value="Genomic_DNA"/>
</dbReference>
<dbReference type="PATRIC" id="fig|1227457.3.peg.2069"/>
<dbReference type="AlphaFoldDB" id="M0N4U3"/>
<gene>
    <name evidence="2" type="ORF">C451_11020</name>
</gene>
<dbReference type="Pfam" id="PF25959">
    <property type="entry name" value="DUF7996"/>
    <property type="match status" value="1"/>
</dbReference>
<dbReference type="Proteomes" id="UP000011680">
    <property type="component" value="Unassembled WGS sequence"/>
</dbReference>